<dbReference type="AlphaFoldDB" id="A0A2S7DMV4"/>
<proteinExistence type="predicted"/>
<evidence type="ECO:0000313" key="5">
    <source>
        <dbReference type="Proteomes" id="UP000239865"/>
    </source>
</evidence>
<dbReference type="PANTHER" id="PTHR38589">
    <property type="entry name" value="BLR0621 PROTEIN"/>
    <property type="match status" value="1"/>
</dbReference>
<evidence type="ECO:0000313" key="4">
    <source>
        <dbReference type="EMBL" id="PPU75097.1"/>
    </source>
</evidence>
<feature type="region of interest" description="Disordered" evidence="1">
    <location>
        <begin position="88"/>
        <end position="110"/>
    </location>
</feature>
<gene>
    <name evidence="4" type="ORF">XmelCFBP4644_04235</name>
</gene>
<dbReference type="Pfam" id="PF03734">
    <property type="entry name" value="YkuD"/>
    <property type="match status" value="1"/>
</dbReference>
<evidence type="ECO:0000256" key="1">
    <source>
        <dbReference type="SAM" id="MobiDB-lite"/>
    </source>
</evidence>
<organism evidence="4 5">
    <name type="scientific">Xanthomonas melonis</name>
    <dbReference type="NCBI Taxonomy" id="56456"/>
    <lineage>
        <taxon>Bacteria</taxon>
        <taxon>Pseudomonadati</taxon>
        <taxon>Pseudomonadota</taxon>
        <taxon>Gammaproteobacteria</taxon>
        <taxon>Lysobacterales</taxon>
        <taxon>Lysobacteraceae</taxon>
        <taxon>Xanthomonas</taxon>
    </lineage>
</organism>
<dbReference type="InterPro" id="IPR005490">
    <property type="entry name" value="LD_TPept_cat_dom"/>
</dbReference>
<evidence type="ECO:0000256" key="2">
    <source>
        <dbReference type="SAM" id="SignalP"/>
    </source>
</evidence>
<keyword evidence="2" id="KW-0732">Signal</keyword>
<accession>A0A2S7DMV4</accession>
<dbReference type="Proteomes" id="UP000239865">
    <property type="component" value="Unassembled WGS sequence"/>
</dbReference>
<comment type="caution">
    <text evidence="4">The sequence shown here is derived from an EMBL/GenBank/DDBJ whole genome shotgun (WGS) entry which is preliminary data.</text>
</comment>
<protein>
    <recommendedName>
        <fullName evidence="3">L,D-TPase catalytic domain-containing protein</fullName>
    </recommendedName>
</protein>
<name>A0A2S7DMV4_9XANT</name>
<feature type="chain" id="PRO_5015653912" description="L,D-TPase catalytic domain-containing protein" evidence="2">
    <location>
        <begin position="33"/>
        <end position="266"/>
    </location>
</feature>
<dbReference type="GO" id="GO:0016740">
    <property type="term" value="F:transferase activity"/>
    <property type="evidence" value="ECO:0007669"/>
    <property type="project" value="InterPro"/>
</dbReference>
<dbReference type="RefSeq" id="WP_104585461.1">
    <property type="nucleotide sequence ID" value="NZ_JAJGQH010000013.1"/>
</dbReference>
<sequence>MRLAHLLRSILPMPMPMAMAMALALCSGTVAAAQPIQAVQQARALIVVTTHDWDSTQARLQTFTRTDGQWRPAGAGFAVALGRHGSAWGEGLHPAQPNGPQKREGDGRSPAGVFAIGPAFGYATHLNTALPYQAMTATHYCMDVPASPLYNRIVDAAQVGQAAVAGSTEPMRLDLRTPGDGRYREGFVIAHNPAAIAGRGSCIFAHLWRSPGQVTAGCTAMDPADMQRLLAWLKPADHPLFVLLPRAEYARLQTTWQLPALDEAAP</sequence>
<dbReference type="OrthoDB" id="9804204at2"/>
<feature type="domain" description="L,D-TPase catalytic" evidence="3">
    <location>
        <begin position="76"/>
        <end position="237"/>
    </location>
</feature>
<dbReference type="EMBL" id="MDEH01000001">
    <property type="protein sequence ID" value="PPU75097.1"/>
    <property type="molecule type" value="Genomic_DNA"/>
</dbReference>
<feature type="signal peptide" evidence="2">
    <location>
        <begin position="1"/>
        <end position="32"/>
    </location>
</feature>
<evidence type="ECO:0000259" key="3">
    <source>
        <dbReference type="Pfam" id="PF03734"/>
    </source>
</evidence>
<dbReference type="PANTHER" id="PTHR38589:SF1">
    <property type="entry name" value="BLR0621 PROTEIN"/>
    <property type="match status" value="1"/>
</dbReference>
<reference evidence="4 5" key="1">
    <citation type="submission" date="2016-08" db="EMBL/GenBank/DDBJ databases">
        <authorList>
            <person name="Seilhamer J.J."/>
        </authorList>
    </citation>
    <scope>NUCLEOTIDE SEQUENCE [LARGE SCALE GENOMIC DNA]</scope>
    <source>
        <strain evidence="4 5">CFBP4644</strain>
    </source>
</reference>